<dbReference type="GO" id="GO:0016180">
    <property type="term" value="P:snRNA processing"/>
    <property type="evidence" value="ECO:0007669"/>
    <property type="project" value="InterPro"/>
</dbReference>
<dbReference type="Proteomes" id="UP001165289">
    <property type="component" value="Unassembled WGS sequence"/>
</dbReference>
<dbReference type="InterPro" id="IPR026164">
    <property type="entry name" value="Int_cplx_su10"/>
</dbReference>
<sequence>MDPTIMNILDKCDRCLYKGDRNGAKSWILTASTLFAGNFTIQLKTLFLYKSCDDLIGARKYLEYIIREFPEEPELWEFLEGIALTLLSQDPPKDTFRDVFLQLPVETQKQALREAANKVEDLMSKSQILLALMTLFPETTSMYGLEALDILAKGASTVNTDVLINPFKKILVCDIIPKLLACNDIIVDKPIIRAEQQQNISLKTGHFCQWLELSTNFYTIGTEILFRKEIDDAIFAENGWSKLYELLCLIAKKCQWPEIVGNINLSTKQQPMVRWQALEEISNKKSLQVAIGSFYIAVLLFFQTAWEYYENVLRIAGDSTNSYPAFLVIIAHPHTDQLNLKPETMEFDLNQSFEVQEARIRECLMAASKCWQFLHSSETYKSEFQRIIQQWGIEEWHWINLFLADMHTYHLNFTEALGRLQYEESRNKDNLNKALAWRIEIQRNLCLLQRGGIDAAGFGITKVLKDILNHCNYQYCPPAVYKASNRKTTFSLLRTRSEDLIPYMVHLTIAIIDSKLVNVPNQTILGGLIVLIQYAWHNQQQTFTKVIDLVRSMEQFNYPNLIKYLFNVDLLEELMCIINEGKVKLNILPKSTRQKTKSIKDELRNAIEKQISLSQSEVGLILGTFLKEAELYAAKTTIKYEMN</sequence>
<keyword evidence="4" id="KW-0539">Nucleus</keyword>
<name>A0AAV7K0J6_9METZ</name>
<dbReference type="PANTHER" id="PTHR16055">
    <property type="entry name" value="INTEGRATOR COMPLEX SUBUNIT 10"/>
    <property type="match status" value="1"/>
</dbReference>
<proteinExistence type="inferred from homology"/>
<evidence type="ECO:0000313" key="6">
    <source>
        <dbReference type="Proteomes" id="UP001165289"/>
    </source>
</evidence>
<evidence type="ECO:0000256" key="2">
    <source>
        <dbReference type="ARBA" id="ARBA00010391"/>
    </source>
</evidence>
<dbReference type="EMBL" id="JAKMXF010000222">
    <property type="protein sequence ID" value="KAI6654264.1"/>
    <property type="molecule type" value="Genomic_DNA"/>
</dbReference>
<keyword evidence="6" id="KW-1185">Reference proteome</keyword>
<evidence type="ECO:0000313" key="5">
    <source>
        <dbReference type="EMBL" id="KAI6654264.1"/>
    </source>
</evidence>
<organism evidence="5 6">
    <name type="scientific">Oopsacas minuta</name>
    <dbReference type="NCBI Taxonomy" id="111878"/>
    <lineage>
        <taxon>Eukaryota</taxon>
        <taxon>Metazoa</taxon>
        <taxon>Porifera</taxon>
        <taxon>Hexactinellida</taxon>
        <taxon>Hexasterophora</taxon>
        <taxon>Lyssacinosida</taxon>
        <taxon>Leucopsacidae</taxon>
        <taxon>Oopsacas</taxon>
    </lineage>
</organism>
<dbReference type="GO" id="GO:0032039">
    <property type="term" value="C:integrator complex"/>
    <property type="evidence" value="ECO:0007669"/>
    <property type="project" value="InterPro"/>
</dbReference>
<accession>A0AAV7K0J6</accession>
<comment type="similarity">
    <text evidence="2">Belongs to the Integrator subunit 10 family.</text>
</comment>
<evidence type="ECO:0000256" key="1">
    <source>
        <dbReference type="ARBA" id="ARBA00004123"/>
    </source>
</evidence>
<reference evidence="5 6" key="1">
    <citation type="journal article" date="2023" name="BMC Biol.">
        <title>The compact genome of the sponge Oopsacas minuta (Hexactinellida) is lacking key metazoan core genes.</title>
        <authorList>
            <person name="Santini S."/>
            <person name="Schenkelaars Q."/>
            <person name="Jourda C."/>
            <person name="Duchesne M."/>
            <person name="Belahbib H."/>
            <person name="Rocher C."/>
            <person name="Selva M."/>
            <person name="Riesgo A."/>
            <person name="Vervoort M."/>
            <person name="Leys S.P."/>
            <person name="Kodjabachian L."/>
            <person name="Le Bivic A."/>
            <person name="Borchiellini C."/>
            <person name="Claverie J.M."/>
            <person name="Renard E."/>
        </authorList>
    </citation>
    <scope>NUCLEOTIDE SEQUENCE [LARGE SCALE GENOMIC DNA]</scope>
    <source>
        <strain evidence="5">SPO-2</strain>
    </source>
</reference>
<evidence type="ECO:0000256" key="3">
    <source>
        <dbReference type="ARBA" id="ARBA00016811"/>
    </source>
</evidence>
<comment type="subcellular location">
    <subcellularLocation>
        <location evidence="1">Nucleus</location>
    </subcellularLocation>
</comment>
<dbReference type="PANTHER" id="PTHR16055:SF2">
    <property type="entry name" value="INTEGRATOR COMPLEX SUBUNIT 10"/>
    <property type="match status" value="1"/>
</dbReference>
<dbReference type="Pfam" id="PF21045">
    <property type="entry name" value="INT10"/>
    <property type="match status" value="2"/>
</dbReference>
<comment type="caution">
    <text evidence="5">The sequence shown here is derived from an EMBL/GenBank/DDBJ whole genome shotgun (WGS) entry which is preliminary data.</text>
</comment>
<gene>
    <name evidence="5" type="ORF">LOD99_663</name>
</gene>
<evidence type="ECO:0000256" key="4">
    <source>
        <dbReference type="ARBA" id="ARBA00023242"/>
    </source>
</evidence>
<dbReference type="AlphaFoldDB" id="A0AAV7K0J6"/>
<protein>
    <recommendedName>
        <fullName evidence="3">Integrator complex subunit 10</fullName>
    </recommendedName>
</protein>